<protein>
    <submittedName>
        <fullName evidence="14">CDP-alcohol phosphatidyltransferase family protein</fullName>
    </submittedName>
</protein>
<dbReference type="Gene3D" id="1.20.120.1760">
    <property type="match status" value="1"/>
</dbReference>
<reference evidence="14 15" key="1">
    <citation type="submission" date="2019-09" db="EMBL/GenBank/DDBJ databases">
        <title>Phylogeny of genus Pseudoclavibacter and closely related genus.</title>
        <authorList>
            <person name="Li Y."/>
        </authorList>
    </citation>
    <scope>NUCLEOTIDE SEQUENCE [LARGE SCALE GENOMIC DNA]</scope>
    <source>
        <strain evidence="14 15">EGI 60007</strain>
    </source>
</reference>
<dbReference type="PROSITE" id="PS00379">
    <property type="entry name" value="CDP_ALCOHOL_P_TRANSF"/>
    <property type="match status" value="1"/>
</dbReference>
<keyword evidence="15" id="KW-1185">Reference proteome</keyword>
<evidence type="ECO:0000256" key="8">
    <source>
        <dbReference type="ARBA" id="ARBA00023136"/>
    </source>
</evidence>
<keyword evidence="5 13" id="KW-0812">Transmembrane</keyword>
<feature type="transmembrane region" description="Helical" evidence="13">
    <location>
        <begin position="181"/>
        <end position="203"/>
    </location>
</feature>
<keyword evidence="8 13" id="KW-0472">Membrane</keyword>
<dbReference type="Pfam" id="PF01066">
    <property type="entry name" value="CDP-OH_P_transf"/>
    <property type="match status" value="1"/>
</dbReference>
<dbReference type="GO" id="GO:0016780">
    <property type="term" value="F:phosphotransferase activity, for other substituted phosphate groups"/>
    <property type="evidence" value="ECO:0007669"/>
    <property type="project" value="InterPro"/>
</dbReference>
<dbReference type="InterPro" id="IPR048254">
    <property type="entry name" value="CDP_ALCOHOL_P_TRANSF_CS"/>
</dbReference>
<evidence type="ECO:0000256" key="1">
    <source>
        <dbReference type="ARBA" id="ARBA00004141"/>
    </source>
</evidence>
<evidence type="ECO:0000256" key="2">
    <source>
        <dbReference type="ARBA" id="ARBA00010441"/>
    </source>
</evidence>
<dbReference type="InterPro" id="IPR050324">
    <property type="entry name" value="CDP-alcohol_PTase-I"/>
</dbReference>
<keyword evidence="4 11" id="KW-0808">Transferase</keyword>
<dbReference type="PANTHER" id="PTHR14269">
    <property type="entry name" value="CDP-DIACYLGLYCEROL--GLYCEROL-3-PHOSPHATE 3-PHOSPHATIDYLTRANSFERASE-RELATED"/>
    <property type="match status" value="1"/>
</dbReference>
<evidence type="ECO:0000313" key="15">
    <source>
        <dbReference type="Proteomes" id="UP000431744"/>
    </source>
</evidence>
<evidence type="ECO:0000256" key="13">
    <source>
        <dbReference type="SAM" id="Phobius"/>
    </source>
</evidence>
<organism evidence="14 15">
    <name type="scientific">Pseudoclavibacter endophyticus</name>
    <dbReference type="NCBI Taxonomy" id="1778590"/>
    <lineage>
        <taxon>Bacteria</taxon>
        <taxon>Bacillati</taxon>
        <taxon>Actinomycetota</taxon>
        <taxon>Actinomycetes</taxon>
        <taxon>Micrococcales</taxon>
        <taxon>Microbacteriaceae</taxon>
        <taxon>Pseudoclavibacter</taxon>
    </lineage>
</organism>
<sequence>MPHDAPSTPGLGEAASTPPQGDPSLLPPTNRWLTIPNAVTLLRLLVCVPVTVWFIAQPDLQIAAAISLAVFGATDWIDGALARRLGQVSRVGEILDPVSDRVGIVLIGVALATFGYLPWIVVVTIAVCDLALGTIGLTRMSRVLGGHVNFVGKLRTAVLMAAMPLHLLSFAPLVPDEPLRMITFWALMAGTVLHVVAAGVYAARYLTASTPDPRPPAQHPAS</sequence>
<evidence type="ECO:0000313" key="14">
    <source>
        <dbReference type="EMBL" id="KAB1650273.1"/>
    </source>
</evidence>
<gene>
    <name evidence="14" type="ORF">F8O04_08805</name>
</gene>
<proteinExistence type="inferred from homology"/>
<keyword evidence="3" id="KW-0444">Lipid biosynthesis</keyword>
<dbReference type="GO" id="GO:0046474">
    <property type="term" value="P:glycerophospholipid biosynthetic process"/>
    <property type="evidence" value="ECO:0007669"/>
    <property type="project" value="TreeGrafter"/>
</dbReference>
<dbReference type="EMBL" id="WBJY01000001">
    <property type="protein sequence ID" value="KAB1650273.1"/>
    <property type="molecule type" value="Genomic_DNA"/>
</dbReference>
<name>A0A6H9WM83_9MICO</name>
<keyword evidence="10" id="KW-1208">Phospholipid metabolism</keyword>
<evidence type="ECO:0000256" key="7">
    <source>
        <dbReference type="ARBA" id="ARBA00023098"/>
    </source>
</evidence>
<feature type="transmembrane region" description="Helical" evidence="13">
    <location>
        <begin position="102"/>
        <end position="135"/>
    </location>
</feature>
<feature type="transmembrane region" description="Helical" evidence="13">
    <location>
        <begin position="32"/>
        <end position="55"/>
    </location>
</feature>
<dbReference type="PANTHER" id="PTHR14269:SF62">
    <property type="entry name" value="CDP-DIACYLGLYCEROL--GLYCEROL-3-PHOSPHATE 3-PHOSPHATIDYLTRANSFERASE 1, CHLOROPLASTIC"/>
    <property type="match status" value="1"/>
</dbReference>
<keyword evidence="6 13" id="KW-1133">Transmembrane helix</keyword>
<dbReference type="AlphaFoldDB" id="A0A6H9WM83"/>
<evidence type="ECO:0000256" key="3">
    <source>
        <dbReference type="ARBA" id="ARBA00022516"/>
    </source>
</evidence>
<dbReference type="OrthoDB" id="9796672at2"/>
<evidence type="ECO:0000256" key="4">
    <source>
        <dbReference type="ARBA" id="ARBA00022679"/>
    </source>
</evidence>
<feature type="transmembrane region" description="Helical" evidence="13">
    <location>
        <begin position="62"/>
        <end position="82"/>
    </location>
</feature>
<dbReference type="InterPro" id="IPR043130">
    <property type="entry name" value="CDP-OH_PTrfase_TM_dom"/>
</dbReference>
<evidence type="ECO:0000256" key="9">
    <source>
        <dbReference type="ARBA" id="ARBA00023209"/>
    </source>
</evidence>
<keyword evidence="9" id="KW-0594">Phospholipid biosynthesis</keyword>
<dbReference type="GO" id="GO:0016020">
    <property type="term" value="C:membrane"/>
    <property type="evidence" value="ECO:0007669"/>
    <property type="project" value="UniProtKB-SubCell"/>
</dbReference>
<dbReference type="RefSeq" id="WP_158028857.1">
    <property type="nucleotide sequence ID" value="NZ_BMHG01000001.1"/>
</dbReference>
<evidence type="ECO:0000256" key="12">
    <source>
        <dbReference type="SAM" id="MobiDB-lite"/>
    </source>
</evidence>
<keyword evidence="7" id="KW-0443">Lipid metabolism</keyword>
<evidence type="ECO:0000256" key="5">
    <source>
        <dbReference type="ARBA" id="ARBA00022692"/>
    </source>
</evidence>
<dbReference type="InterPro" id="IPR000462">
    <property type="entry name" value="CDP-OH_P_trans"/>
</dbReference>
<feature type="region of interest" description="Disordered" evidence="12">
    <location>
        <begin position="1"/>
        <end position="23"/>
    </location>
</feature>
<accession>A0A6H9WM83</accession>
<evidence type="ECO:0000256" key="6">
    <source>
        <dbReference type="ARBA" id="ARBA00022989"/>
    </source>
</evidence>
<comment type="subcellular location">
    <subcellularLocation>
        <location evidence="1">Membrane</location>
        <topology evidence="1">Multi-pass membrane protein</topology>
    </subcellularLocation>
</comment>
<comment type="similarity">
    <text evidence="2 11">Belongs to the CDP-alcohol phosphatidyltransferase class-I family.</text>
</comment>
<dbReference type="Proteomes" id="UP000431744">
    <property type="component" value="Unassembled WGS sequence"/>
</dbReference>
<evidence type="ECO:0000256" key="11">
    <source>
        <dbReference type="RuleBase" id="RU003750"/>
    </source>
</evidence>
<evidence type="ECO:0000256" key="10">
    <source>
        <dbReference type="ARBA" id="ARBA00023264"/>
    </source>
</evidence>
<comment type="caution">
    <text evidence="14">The sequence shown here is derived from an EMBL/GenBank/DDBJ whole genome shotgun (WGS) entry which is preliminary data.</text>
</comment>